<comment type="caution">
    <text evidence="1">The sequence shown here is derived from an EMBL/GenBank/DDBJ whole genome shotgun (WGS) entry which is preliminary data.</text>
</comment>
<evidence type="ECO:0000313" key="1">
    <source>
        <dbReference type="EMBL" id="OMJ77337.1"/>
    </source>
</evidence>
<reference evidence="1 2" key="1">
    <citation type="submission" date="2016-11" db="EMBL/GenBank/DDBJ databases">
        <title>The macronuclear genome of Stentor coeruleus: a giant cell with tiny introns.</title>
        <authorList>
            <person name="Slabodnick M."/>
            <person name="Ruby J.G."/>
            <person name="Reiff S.B."/>
            <person name="Swart E.C."/>
            <person name="Gosai S."/>
            <person name="Prabakaran S."/>
            <person name="Witkowska E."/>
            <person name="Larue G.E."/>
            <person name="Fisher S."/>
            <person name="Freeman R.M."/>
            <person name="Gunawardena J."/>
            <person name="Chu W."/>
            <person name="Stover N.A."/>
            <person name="Gregory B.D."/>
            <person name="Nowacki M."/>
            <person name="Derisi J."/>
            <person name="Roy S.W."/>
            <person name="Marshall W.F."/>
            <person name="Sood P."/>
        </authorList>
    </citation>
    <scope>NUCLEOTIDE SEQUENCE [LARGE SCALE GENOMIC DNA]</scope>
    <source>
        <strain evidence="1">WM001</strain>
    </source>
</reference>
<keyword evidence="2" id="KW-1185">Reference proteome</keyword>
<sequence length="256" mass="28750">MCLFNTLCPIFDGSCNCTYTKELPSMQFYQPGIPSNTPQLNIFQLLIHQSQVIKSSLEMTKLVLEKISEKLSENVPKMINSTCSPTDDPTSPKSIQKYLYPNISSFPYKLILSSPLPNPAYKERAFSLFATIVNSDNNCPIRLPYDMNFKLMVFSAESPPKPLIINTSGDKIMRGTLDAEGDSTIVFSKIIIKEVTSHFRNGILFLVVLAQNTDKIQPLIIDNLVIKARKVSVNDLKKKIKLDDSAEICDTFNKES</sequence>
<evidence type="ECO:0000313" key="2">
    <source>
        <dbReference type="Proteomes" id="UP000187209"/>
    </source>
</evidence>
<dbReference type="EMBL" id="MPUH01000580">
    <property type="protein sequence ID" value="OMJ77337.1"/>
    <property type="molecule type" value="Genomic_DNA"/>
</dbReference>
<dbReference type="Proteomes" id="UP000187209">
    <property type="component" value="Unassembled WGS sequence"/>
</dbReference>
<organism evidence="1 2">
    <name type="scientific">Stentor coeruleus</name>
    <dbReference type="NCBI Taxonomy" id="5963"/>
    <lineage>
        <taxon>Eukaryota</taxon>
        <taxon>Sar</taxon>
        <taxon>Alveolata</taxon>
        <taxon>Ciliophora</taxon>
        <taxon>Postciliodesmatophora</taxon>
        <taxon>Heterotrichea</taxon>
        <taxon>Heterotrichida</taxon>
        <taxon>Stentoridae</taxon>
        <taxon>Stentor</taxon>
    </lineage>
</organism>
<gene>
    <name evidence="1" type="ORF">SteCoe_23080</name>
</gene>
<protein>
    <submittedName>
        <fullName evidence="1">Uncharacterized protein</fullName>
    </submittedName>
</protein>
<dbReference type="OrthoDB" id="285200at2759"/>
<dbReference type="AlphaFoldDB" id="A0A1R2BKN8"/>
<accession>A0A1R2BKN8</accession>
<proteinExistence type="predicted"/>
<name>A0A1R2BKN8_9CILI</name>